<dbReference type="Proteomes" id="UP001305815">
    <property type="component" value="Chromosome"/>
</dbReference>
<reference evidence="8" key="1">
    <citation type="journal article" date="2023" name="Int. J. Syst. Evol. Microbiol.">
        <title>Claveliimonas bilis gen. nov., sp. nov., deoxycholic acid-producing bacteria isolated from human faeces, and reclassification of Sellimonas monacensis Zenner et al. 2021 as Claveliimonas monacensis comb. nov.</title>
        <authorList>
            <person name="Hisatomi A."/>
            <person name="Kastawa N.W.E.P.G."/>
            <person name="Song I."/>
            <person name="Ohkuma M."/>
            <person name="Fukiya S."/>
            <person name="Sakamoto M."/>
        </authorList>
    </citation>
    <scope>NUCLEOTIDE SEQUENCE [LARGE SCALE GENOMIC DNA]</scope>
    <source>
        <strain evidence="8">12BBH14</strain>
    </source>
</reference>
<dbReference type="Gene3D" id="2.40.50.140">
    <property type="entry name" value="Nucleic acid-binding proteins"/>
    <property type="match status" value="1"/>
</dbReference>
<dbReference type="PROSITE" id="PS01231">
    <property type="entry name" value="TRMA_2"/>
    <property type="match status" value="1"/>
</dbReference>
<dbReference type="SUPFAM" id="SSF53335">
    <property type="entry name" value="S-adenosyl-L-methionine-dependent methyltransferases"/>
    <property type="match status" value="1"/>
</dbReference>
<evidence type="ECO:0000313" key="8">
    <source>
        <dbReference type="Proteomes" id="UP001305815"/>
    </source>
</evidence>
<keyword evidence="8" id="KW-1185">Reference proteome</keyword>
<dbReference type="InterPro" id="IPR030391">
    <property type="entry name" value="MeTrfase_TrmA_CS"/>
</dbReference>
<dbReference type="Gene3D" id="3.40.50.150">
    <property type="entry name" value="Vaccinia Virus protein VP39"/>
    <property type="match status" value="1"/>
</dbReference>
<protein>
    <submittedName>
        <fullName evidence="7">23S rRNA (Uracil-5-)-methyltransferase RumA</fullName>
    </submittedName>
</protein>
<feature type="active site" evidence="5">
    <location>
        <position position="414"/>
    </location>
</feature>
<evidence type="ECO:0000256" key="3">
    <source>
        <dbReference type="ARBA" id="ARBA00022691"/>
    </source>
</evidence>
<comment type="similarity">
    <text evidence="4">Belongs to the class I-like SAM-binding methyltransferase superfamily. RNA M5U methyltransferase family.</text>
</comment>
<name>A0ABN6Z5M8_9FIRM</name>
<dbReference type="NCBIfam" id="TIGR00479">
    <property type="entry name" value="rumA"/>
    <property type="match status" value="1"/>
</dbReference>
<dbReference type="SUPFAM" id="SSF50249">
    <property type="entry name" value="Nucleic acid-binding proteins"/>
    <property type="match status" value="1"/>
</dbReference>
<keyword evidence="3 4" id="KW-0949">S-adenosyl-L-methionine</keyword>
<evidence type="ECO:0000256" key="5">
    <source>
        <dbReference type="PROSITE-ProRule" id="PRU10015"/>
    </source>
</evidence>
<dbReference type="InterPro" id="IPR002792">
    <property type="entry name" value="TRAM_dom"/>
</dbReference>
<sequence>MQKNDIVTVEIKDIGIGGEGIGKVDGYTLFIKDAIVGDVVEAKIMKAKKNYGYAKLMNIIQSSDERISARCPAARQCGGCQIQEMSYDSQLAFKHEKVRNNLIRLGDISPEMLDKVMEPICGMEQPFRYRNKAQFPIGRTRDGKLTVGFYAGRTHSIIPVPDGDCALGAEENREVLQIILTFMEKYKVEAYNEETHTGLVRHILIRKGFTTKEMMVCLVINGKTLPHSDELVRQLTHIEGMTSISYSVNEEKTNVIMGSCIKTIWGKDYITDYIGNVKYQISPLSFYQVNPIQTEKLYGTALEYAGLTGKETVWDLYCGIGTISLFLAQKAKQVYGVEIVPQAIDDAKNNARINSIDNADFYVGKAEDVLPEKYEKEGIYADVIVVDPPRKGCEEAVLNTMVKMQPDRIVYVSCDSATLARDVKYLRERGYELERVRAVDMFPQTVHVETVVRLTRKAQ</sequence>
<feature type="binding site" evidence="4">
    <location>
        <position position="387"/>
    </location>
    <ligand>
        <name>S-adenosyl-L-methionine</name>
        <dbReference type="ChEBI" id="CHEBI:59789"/>
    </ligand>
</feature>
<dbReference type="Gene3D" id="2.40.50.1070">
    <property type="match status" value="1"/>
</dbReference>
<proteinExistence type="inferred from homology"/>
<dbReference type="PROSITE" id="PS01230">
    <property type="entry name" value="TRMA_1"/>
    <property type="match status" value="1"/>
</dbReference>
<dbReference type="InterPro" id="IPR029063">
    <property type="entry name" value="SAM-dependent_MTases_sf"/>
</dbReference>
<feature type="active site" description="Nucleophile" evidence="4">
    <location>
        <position position="414"/>
    </location>
</feature>
<dbReference type="PROSITE" id="PS51687">
    <property type="entry name" value="SAM_MT_RNA_M5U"/>
    <property type="match status" value="1"/>
</dbReference>
<dbReference type="InterPro" id="IPR012340">
    <property type="entry name" value="NA-bd_OB-fold"/>
</dbReference>
<feature type="binding site" evidence="4">
    <location>
        <position position="338"/>
    </location>
    <ligand>
        <name>S-adenosyl-L-methionine</name>
        <dbReference type="ChEBI" id="CHEBI:59789"/>
    </ligand>
</feature>
<keyword evidence="2 4" id="KW-0808">Transferase</keyword>
<evidence type="ECO:0000256" key="2">
    <source>
        <dbReference type="ARBA" id="ARBA00022679"/>
    </source>
</evidence>
<dbReference type="InterPro" id="IPR030390">
    <property type="entry name" value="MeTrfase_TrmA_AS"/>
</dbReference>
<feature type="binding site" evidence="4">
    <location>
        <position position="317"/>
    </location>
    <ligand>
        <name>S-adenosyl-L-methionine</name>
        <dbReference type="ChEBI" id="CHEBI:59789"/>
    </ligand>
</feature>
<evidence type="ECO:0000313" key="7">
    <source>
        <dbReference type="EMBL" id="BDZ78659.1"/>
    </source>
</evidence>
<dbReference type="InterPro" id="IPR010280">
    <property type="entry name" value="U5_MeTrfase_fam"/>
</dbReference>
<dbReference type="PROSITE" id="PS50926">
    <property type="entry name" value="TRAM"/>
    <property type="match status" value="1"/>
</dbReference>
<dbReference type="PANTHER" id="PTHR11061">
    <property type="entry name" value="RNA M5U METHYLTRANSFERASE"/>
    <property type="match status" value="1"/>
</dbReference>
<feature type="domain" description="TRAM" evidence="6">
    <location>
        <begin position="1"/>
        <end position="58"/>
    </location>
</feature>
<keyword evidence="1 4" id="KW-0489">Methyltransferase</keyword>
<feature type="binding site" evidence="4">
    <location>
        <position position="288"/>
    </location>
    <ligand>
        <name>S-adenosyl-L-methionine</name>
        <dbReference type="ChEBI" id="CHEBI:59789"/>
    </ligand>
</feature>
<evidence type="ECO:0000256" key="1">
    <source>
        <dbReference type="ARBA" id="ARBA00022603"/>
    </source>
</evidence>
<evidence type="ECO:0000259" key="6">
    <source>
        <dbReference type="PROSITE" id="PS50926"/>
    </source>
</evidence>
<evidence type="ECO:0000256" key="4">
    <source>
        <dbReference type="PROSITE-ProRule" id="PRU01024"/>
    </source>
</evidence>
<dbReference type="PANTHER" id="PTHR11061:SF30">
    <property type="entry name" value="TRNA (URACIL(54)-C(5))-METHYLTRANSFERASE"/>
    <property type="match status" value="1"/>
</dbReference>
<dbReference type="EMBL" id="AP027742">
    <property type="protein sequence ID" value="BDZ78659.1"/>
    <property type="molecule type" value="Genomic_DNA"/>
</dbReference>
<gene>
    <name evidence="7" type="ORF">Lac1_28420</name>
</gene>
<dbReference type="Pfam" id="PF01938">
    <property type="entry name" value="TRAM"/>
    <property type="match status" value="1"/>
</dbReference>
<organism evidence="7 8">
    <name type="scientific">Claveliimonas bilis</name>
    <dbReference type="NCBI Taxonomy" id="3028070"/>
    <lineage>
        <taxon>Bacteria</taxon>
        <taxon>Bacillati</taxon>
        <taxon>Bacillota</taxon>
        <taxon>Clostridia</taxon>
        <taxon>Lachnospirales</taxon>
        <taxon>Lachnospiraceae</taxon>
        <taxon>Claveliimonas</taxon>
    </lineage>
</organism>
<accession>A0ABN6Z5M8</accession>
<dbReference type="CDD" id="cd02440">
    <property type="entry name" value="AdoMet_MTases"/>
    <property type="match status" value="1"/>
</dbReference>
<dbReference type="Pfam" id="PF05958">
    <property type="entry name" value="tRNA_U5-meth_tr"/>
    <property type="match status" value="1"/>
</dbReference>
<dbReference type="RefSeq" id="WP_316265732.1">
    <property type="nucleotide sequence ID" value="NZ_AP027742.1"/>
</dbReference>